<dbReference type="InterPro" id="IPR052037">
    <property type="entry name" value="LPS_export_LptA"/>
</dbReference>
<dbReference type="InterPro" id="IPR005653">
    <property type="entry name" value="OstA-like_N"/>
</dbReference>
<accession>A0A5B8L2H4</accession>
<dbReference type="Proteomes" id="UP000321389">
    <property type="component" value="Chromosome"/>
</dbReference>
<name>A0A5B8L2H4_9HYPH</name>
<gene>
    <name evidence="4" type="ORF">FQ775_18295</name>
</gene>
<sequence>MNRISSALTAIVFGLSLAPAYAQTSETSRVTGLKLSGDEPIQIESDRLEVRDQEGLAIFTGNVNVVQGPTVLKSGRMRVFYLKQDDGSTSPIAGAGAGNIERLEVDQKVYVKTETQVATADAATFDMKTEILVMTGKEVVLSDSGNVVVGCKLTVHMATGQALLDGCDKGANATGRVKMLLNPKSQSQ</sequence>
<evidence type="ECO:0000313" key="5">
    <source>
        <dbReference type="Proteomes" id="UP000321389"/>
    </source>
</evidence>
<keyword evidence="5" id="KW-1185">Reference proteome</keyword>
<dbReference type="OrthoDB" id="9811926at2"/>
<proteinExistence type="predicted"/>
<dbReference type="AlphaFoldDB" id="A0A5B8L2H4"/>
<dbReference type="GO" id="GO:0015920">
    <property type="term" value="P:lipopolysaccharide transport"/>
    <property type="evidence" value="ECO:0007669"/>
    <property type="project" value="TreeGrafter"/>
</dbReference>
<evidence type="ECO:0000256" key="1">
    <source>
        <dbReference type="ARBA" id="ARBA00022729"/>
    </source>
</evidence>
<dbReference type="PANTHER" id="PTHR36504:SF1">
    <property type="entry name" value="LIPOPOLYSACCHARIDE EXPORT SYSTEM PROTEIN LPTA"/>
    <property type="match status" value="1"/>
</dbReference>
<protein>
    <submittedName>
        <fullName evidence="4">LPS ABC transporter substrate-binding protein LptA</fullName>
    </submittedName>
</protein>
<dbReference type="Gene3D" id="2.60.450.10">
    <property type="entry name" value="Lipopolysaccharide (LPS) transport protein A like domain"/>
    <property type="match status" value="1"/>
</dbReference>
<dbReference type="PANTHER" id="PTHR36504">
    <property type="entry name" value="LIPOPOLYSACCHARIDE EXPORT SYSTEM PROTEIN LPTA"/>
    <property type="match status" value="1"/>
</dbReference>
<evidence type="ECO:0000259" key="3">
    <source>
        <dbReference type="Pfam" id="PF03968"/>
    </source>
</evidence>
<feature type="chain" id="PRO_5023073149" evidence="2">
    <location>
        <begin position="23"/>
        <end position="188"/>
    </location>
</feature>
<evidence type="ECO:0000313" key="4">
    <source>
        <dbReference type="EMBL" id="QDZ02176.1"/>
    </source>
</evidence>
<evidence type="ECO:0000256" key="2">
    <source>
        <dbReference type="SAM" id="SignalP"/>
    </source>
</evidence>
<dbReference type="GO" id="GO:0030288">
    <property type="term" value="C:outer membrane-bounded periplasmic space"/>
    <property type="evidence" value="ECO:0007669"/>
    <property type="project" value="TreeGrafter"/>
</dbReference>
<dbReference type="GO" id="GO:0009279">
    <property type="term" value="C:cell outer membrane"/>
    <property type="evidence" value="ECO:0007669"/>
    <property type="project" value="TreeGrafter"/>
</dbReference>
<organism evidence="4 5">
    <name type="scientific">Nitratireductor mangrovi</name>
    <dbReference type="NCBI Taxonomy" id="2599600"/>
    <lineage>
        <taxon>Bacteria</taxon>
        <taxon>Pseudomonadati</taxon>
        <taxon>Pseudomonadota</taxon>
        <taxon>Alphaproteobacteria</taxon>
        <taxon>Hyphomicrobiales</taxon>
        <taxon>Phyllobacteriaceae</taxon>
        <taxon>Nitratireductor</taxon>
    </lineage>
</organism>
<dbReference type="KEGG" id="niy:FQ775_18295"/>
<dbReference type="Pfam" id="PF03968">
    <property type="entry name" value="LptD_N"/>
    <property type="match status" value="1"/>
</dbReference>
<keyword evidence="1 2" id="KW-0732">Signal</keyword>
<dbReference type="RefSeq" id="WP_146300815.1">
    <property type="nucleotide sequence ID" value="NZ_CP042301.2"/>
</dbReference>
<feature type="domain" description="Organic solvent tolerance-like N-terminal" evidence="3">
    <location>
        <begin position="42"/>
        <end position="160"/>
    </location>
</feature>
<dbReference type="GO" id="GO:0017089">
    <property type="term" value="F:glycolipid transfer activity"/>
    <property type="evidence" value="ECO:0007669"/>
    <property type="project" value="TreeGrafter"/>
</dbReference>
<reference evidence="4" key="1">
    <citation type="submission" date="2020-04" db="EMBL/GenBank/DDBJ databases">
        <title>Nitratireductor sp. nov. isolated from mangrove soil.</title>
        <authorList>
            <person name="Ye Y."/>
        </authorList>
    </citation>
    <scope>NUCLEOTIDE SEQUENCE</scope>
    <source>
        <strain evidence="4">SY7</strain>
    </source>
</reference>
<dbReference type="EMBL" id="CP042301">
    <property type="protein sequence ID" value="QDZ02176.1"/>
    <property type="molecule type" value="Genomic_DNA"/>
</dbReference>
<feature type="signal peptide" evidence="2">
    <location>
        <begin position="1"/>
        <end position="22"/>
    </location>
</feature>